<reference evidence="1" key="1">
    <citation type="submission" date="2020-08" db="EMBL/GenBank/DDBJ databases">
        <title>Multicomponent nature underlies the extraordinary mechanical properties of spider dragline silk.</title>
        <authorList>
            <person name="Kono N."/>
            <person name="Nakamura H."/>
            <person name="Mori M."/>
            <person name="Yoshida Y."/>
            <person name="Ohtoshi R."/>
            <person name="Malay A.D."/>
            <person name="Moran D.A.P."/>
            <person name="Tomita M."/>
            <person name="Numata K."/>
            <person name="Arakawa K."/>
        </authorList>
    </citation>
    <scope>NUCLEOTIDE SEQUENCE</scope>
</reference>
<gene>
    <name evidence="1" type="ORF">NPIL_56261</name>
</gene>
<proteinExistence type="predicted"/>
<dbReference type="EMBL" id="BMAW01109703">
    <property type="protein sequence ID" value="GFT39727.1"/>
    <property type="molecule type" value="Genomic_DNA"/>
</dbReference>
<evidence type="ECO:0000313" key="2">
    <source>
        <dbReference type="Proteomes" id="UP000887013"/>
    </source>
</evidence>
<accession>A0A8X6TNU4</accession>
<dbReference type="AlphaFoldDB" id="A0A8X6TNU4"/>
<dbReference type="Proteomes" id="UP000887013">
    <property type="component" value="Unassembled WGS sequence"/>
</dbReference>
<sequence>MLAKVHEKFLEDGRMKSLKLYGYRLNRHITIWLRKGSSNDDLIAELVEYLVSLKESNFRDGIKTLEHR</sequence>
<organism evidence="1 2">
    <name type="scientific">Nephila pilipes</name>
    <name type="common">Giant wood spider</name>
    <name type="synonym">Nephila maculata</name>
    <dbReference type="NCBI Taxonomy" id="299642"/>
    <lineage>
        <taxon>Eukaryota</taxon>
        <taxon>Metazoa</taxon>
        <taxon>Ecdysozoa</taxon>
        <taxon>Arthropoda</taxon>
        <taxon>Chelicerata</taxon>
        <taxon>Arachnida</taxon>
        <taxon>Araneae</taxon>
        <taxon>Araneomorphae</taxon>
        <taxon>Entelegynae</taxon>
        <taxon>Araneoidea</taxon>
        <taxon>Nephilidae</taxon>
        <taxon>Nephila</taxon>
    </lineage>
</organism>
<keyword evidence="2" id="KW-1185">Reference proteome</keyword>
<evidence type="ECO:0000313" key="1">
    <source>
        <dbReference type="EMBL" id="GFT39727.1"/>
    </source>
</evidence>
<name>A0A8X6TNU4_NEPPI</name>
<protein>
    <submittedName>
        <fullName evidence="1">Uncharacterized protein</fullName>
    </submittedName>
</protein>
<comment type="caution">
    <text evidence="1">The sequence shown here is derived from an EMBL/GenBank/DDBJ whole genome shotgun (WGS) entry which is preliminary data.</text>
</comment>